<evidence type="ECO:0000256" key="4">
    <source>
        <dbReference type="ARBA" id="ARBA00004496"/>
    </source>
</evidence>
<evidence type="ECO:0000313" key="16">
    <source>
        <dbReference type="EMBL" id="MDK7064098.1"/>
    </source>
</evidence>
<evidence type="ECO:0000256" key="10">
    <source>
        <dbReference type="ARBA" id="ARBA00022801"/>
    </source>
</evidence>
<dbReference type="RefSeq" id="WP_004114467.1">
    <property type="nucleotide sequence ID" value="NZ_JABUHH010000002.1"/>
</dbReference>
<evidence type="ECO:0000256" key="6">
    <source>
        <dbReference type="ARBA" id="ARBA00022490"/>
    </source>
</evidence>
<dbReference type="GO" id="GO:0003723">
    <property type="term" value="F:RNA binding"/>
    <property type="evidence" value="ECO:0007669"/>
    <property type="project" value="UniProtKB-UniRule"/>
</dbReference>
<dbReference type="PANTHER" id="PTHR10954:SF18">
    <property type="entry name" value="RIBONUCLEASE HII"/>
    <property type="match status" value="1"/>
</dbReference>
<dbReference type="Pfam" id="PF01351">
    <property type="entry name" value="RNase_HII"/>
    <property type="match status" value="1"/>
</dbReference>
<dbReference type="GO" id="GO:0046872">
    <property type="term" value="F:metal ion binding"/>
    <property type="evidence" value="ECO:0007669"/>
    <property type="project" value="UniProtKB-KW"/>
</dbReference>
<dbReference type="InterPro" id="IPR001352">
    <property type="entry name" value="RNase_HII/HIII"/>
</dbReference>
<keyword evidence="8 12" id="KW-0479">Metal-binding</keyword>
<evidence type="ECO:0000256" key="1">
    <source>
        <dbReference type="ARBA" id="ARBA00000077"/>
    </source>
</evidence>
<sequence length="227" mass="24624">MAAVPSFNFEQDLLKSGFDWVIGLDEVGRGSLAGPVMVGAALFGADKINSGYFPDGLADSKLINAHKREGLLEPLENWCDAFAVGSCTNREIDEWGISYALGVAAIRAISDVQNSMRYKLENAHIAAILDGPFNYIGKVSGTFDAPSIDFPVKVHTLVKADQKCASVSAASVIAKVTRDSLMTSLSDDPKYKIYDWAHNKGYGSKSHRAAILEYGPSDLHRISWHLS</sequence>
<dbReference type="EMBL" id="JASOGJ010000003">
    <property type="protein sequence ID" value="MDK6695608.1"/>
    <property type="molecule type" value="Genomic_DNA"/>
</dbReference>
<comment type="similarity">
    <text evidence="5 13">Belongs to the RNase HII family.</text>
</comment>
<accession>A0AAW6XZ05</accession>
<feature type="binding site" evidence="12">
    <location>
        <position position="25"/>
    </location>
    <ligand>
        <name>a divalent metal cation</name>
        <dbReference type="ChEBI" id="CHEBI:60240"/>
    </ligand>
</feature>
<gene>
    <name evidence="15" type="ORF">QP177_03380</name>
    <name evidence="16" type="ORF">QP372_06190</name>
</gene>
<evidence type="ECO:0000256" key="5">
    <source>
        <dbReference type="ARBA" id="ARBA00007383"/>
    </source>
</evidence>
<evidence type="ECO:0000256" key="2">
    <source>
        <dbReference type="ARBA" id="ARBA00001946"/>
    </source>
</evidence>
<evidence type="ECO:0000256" key="13">
    <source>
        <dbReference type="RuleBase" id="RU003515"/>
    </source>
</evidence>
<evidence type="ECO:0000313" key="17">
    <source>
        <dbReference type="Proteomes" id="UP001237784"/>
    </source>
</evidence>
<dbReference type="GO" id="GO:0006298">
    <property type="term" value="P:mismatch repair"/>
    <property type="evidence" value="ECO:0007669"/>
    <property type="project" value="TreeGrafter"/>
</dbReference>
<keyword evidence="6" id="KW-0963">Cytoplasm</keyword>
<evidence type="ECO:0000256" key="9">
    <source>
        <dbReference type="ARBA" id="ARBA00022759"/>
    </source>
</evidence>
<dbReference type="PROSITE" id="PS51975">
    <property type="entry name" value="RNASE_H_2"/>
    <property type="match status" value="1"/>
</dbReference>
<dbReference type="EMBL" id="JASOME010000009">
    <property type="protein sequence ID" value="MDK7064098.1"/>
    <property type="molecule type" value="Genomic_DNA"/>
</dbReference>
<reference evidence="16 18" key="1">
    <citation type="submission" date="2023-05" db="EMBL/GenBank/DDBJ databases">
        <title>Cataloging the Phylogenetic Diversity of Human Bladder Bacteria.</title>
        <authorList>
            <person name="Du J."/>
        </authorList>
    </citation>
    <scope>NUCLEOTIDE SEQUENCE</scope>
    <source>
        <strain evidence="16">UMB6789</strain>
        <strain evidence="15 18">UMB9230</strain>
    </source>
</reference>
<dbReference type="PANTHER" id="PTHR10954">
    <property type="entry name" value="RIBONUCLEASE H2 SUBUNIT A"/>
    <property type="match status" value="1"/>
</dbReference>
<comment type="caution">
    <text evidence="16">The sequence shown here is derived from an EMBL/GenBank/DDBJ whole genome shotgun (WGS) entry which is preliminary data.</text>
</comment>
<dbReference type="GO" id="GO:0005737">
    <property type="term" value="C:cytoplasm"/>
    <property type="evidence" value="ECO:0007669"/>
    <property type="project" value="UniProtKB-SubCell"/>
</dbReference>
<organism evidence="16 17">
    <name type="scientific">Gardnerella vaginalis</name>
    <dbReference type="NCBI Taxonomy" id="2702"/>
    <lineage>
        <taxon>Bacteria</taxon>
        <taxon>Bacillati</taxon>
        <taxon>Actinomycetota</taxon>
        <taxon>Actinomycetes</taxon>
        <taxon>Bifidobacteriales</taxon>
        <taxon>Bifidobacteriaceae</taxon>
        <taxon>Gardnerella</taxon>
    </lineage>
</organism>
<dbReference type="Gene3D" id="3.30.420.10">
    <property type="entry name" value="Ribonuclease H-like superfamily/Ribonuclease H"/>
    <property type="match status" value="1"/>
</dbReference>
<feature type="domain" description="RNase H type-2" evidence="14">
    <location>
        <begin position="19"/>
        <end position="227"/>
    </location>
</feature>
<evidence type="ECO:0000256" key="12">
    <source>
        <dbReference type="PROSITE-ProRule" id="PRU01319"/>
    </source>
</evidence>
<comment type="function">
    <text evidence="3 13">Endonuclease that specifically degrades the RNA of RNA-DNA hybrids.</text>
</comment>
<dbReference type="AlphaFoldDB" id="A0AAW6XZ05"/>
<dbReference type="InterPro" id="IPR012337">
    <property type="entry name" value="RNaseH-like_sf"/>
</dbReference>
<evidence type="ECO:0000259" key="14">
    <source>
        <dbReference type="PROSITE" id="PS51975"/>
    </source>
</evidence>
<dbReference type="GO" id="GO:0032299">
    <property type="term" value="C:ribonuclease H2 complex"/>
    <property type="evidence" value="ECO:0007669"/>
    <property type="project" value="TreeGrafter"/>
</dbReference>
<dbReference type="Proteomes" id="UP001237784">
    <property type="component" value="Unassembled WGS sequence"/>
</dbReference>
<feature type="binding site" evidence="12">
    <location>
        <position position="130"/>
    </location>
    <ligand>
        <name>a divalent metal cation</name>
        <dbReference type="ChEBI" id="CHEBI:60240"/>
    </ligand>
</feature>
<proteinExistence type="inferred from homology"/>
<comment type="cofactor">
    <cofactor evidence="2">
        <name>Mg(2+)</name>
        <dbReference type="ChEBI" id="CHEBI:18420"/>
    </cofactor>
</comment>
<dbReference type="EC" id="3.1.26.4" evidence="13"/>
<evidence type="ECO:0000256" key="3">
    <source>
        <dbReference type="ARBA" id="ARBA00004065"/>
    </source>
</evidence>
<comment type="subcellular location">
    <subcellularLocation>
        <location evidence="4">Cytoplasm</location>
    </subcellularLocation>
</comment>
<evidence type="ECO:0000313" key="18">
    <source>
        <dbReference type="Proteomes" id="UP001240561"/>
    </source>
</evidence>
<dbReference type="CDD" id="cd07182">
    <property type="entry name" value="RNase_HII_bacteria_HII_like"/>
    <property type="match status" value="1"/>
</dbReference>
<dbReference type="GO" id="GO:0043137">
    <property type="term" value="P:DNA replication, removal of RNA primer"/>
    <property type="evidence" value="ECO:0007669"/>
    <property type="project" value="TreeGrafter"/>
</dbReference>
<dbReference type="InterPro" id="IPR022898">
    <property type="entry name" value="RNase_HII"/>
</dbReference>
<evidence type="ECO:0000256" key="7">
    <source>
        <dbReference type="ARBA" id="ARBA00022722"/>
    </source>
</evidence>
<evidence type="ECO:0000313" key="15">
    <source>
        <dbReference type="EMBL" id="MDK6695608.1"/>
    </source>
</evidence>
<comment type="cofactor">
    <cofactor evidence="12">
        <name>Mn(2+)</name>
        <dbReference type="ChEBI" id="CHEBI:29035"/>
    </cofactor>
    <cofactor evidence="12">
        <name>Mg(2+)</name>
        <dbReference type="ChEBI" id="CHEBI:18420"/>
    </cofactor>
    <text evidence="12">Manganese or magnesium. Binds 1 divalent metal ion per monomer in the absence of substrate. May bind a second metal ion after substrate binding.</text>
</comment>
<feature type="binding site" evidence="12">
    <location>
        <position position="26"/>
    </location>
    <ligand>
        <name>a divalent metal cation</name>
        <dbReference type="ChEBI" id="CHEBI:60240"/>
    </ligand>
</feature>
<keyword evidence="9 12" id="KW-0255">Endonuclease</keyword>
<dbReference type="InterPro" id="IPR024567">
    <property type="entry name" value="RNase_HII/HIII_dom"/>
</dbReference>
<dbReference type="NCBIfam" id="NF000595">
    <property type="entry name" value="PRK00015.1-3"/>
    <property type="match status" value="1"/>
</dbReference>
<dbReference type="InterPro" id="IPR036397">
    <property type="entry name" value="RNaseH_sf"/>
</dbReference>
<evidence type="ECO:0000256" key="11">
    <source>
        <dbReference type="ARBA" id="ARBA00023211"/>
    </source>
</evidence>
<keyword evidence="11" id="KW-0464">Manganese</keyword>
<dbReference type="GeneID" id="45577126"/>
<keyword evidence="7 12" id="KW-0540">Nuclease</keyword>
<keyword evidence="10 12" id="KW-0378">Hydrolase</keyword>
<name>A0AAW6XZ05_GARVA</name>
<dbReference type="SUPFAM" id="SSF53098">
    <property type="entry name" value="Ribonuclease H-like"/>
    <property type="match status" value="1"/>
</dbReference>
<dbReference type="GO" id="GO:0004523">
    <property type="term" value="F:RNA-DNA hybrid ribonuclease activity"/>
    <property type="evidence" value="ECO:0007669"/>
    <property type="project" value="UniProtKB-UniRule"/>
</dbReference>
<comment type="catalytic activity">
    <reaction evidence="1 12 13">
        <text>Endonucleolytic cleavage to 5'-phosphomonoester.</text>
        <dbReference type="EC" id="3.1.26.4"/>
    </reaction>
</comment>
<protein>
    <recommendedName>
        <fullName evidence="13">Ribonuclease</fullName>
        <ecNumber evidence="13">3.1.26.4</ecNumber>
    </recommendedName>
</protein>
<evidence type="ECO:0000256" key="8">
    <source>
        <dbReference type="ARBA" id="ARBA00022723"/>
    </source>
</evidence>
<dbReference type="Proteomes" id="UP001240561">
    <property type="component" value="Unassembled WGS sequence"/>
</dbReference>